<dbReference type="Proteomes" id="UP000070700">
    <property type="component" value="Unassembled WGS sequence"/>
</dbReference>
<gene>
    <name evidence="3" type="ORF">LY89DRAFT_662733</name>
</gene>
<accession>A0A194XUR8</accession>
<dbReference type="OrthoDB" id="3683805at2759"/>
<sequence length="352" mass="37931">MKINLFPAIVLLFAVTNVSNGRSIPKDKLLRERQIDQLDAFKEVRDLSGITIYDPLEVVNYHVKRIEPIEGGEGAGDGAGESGGGEGSSTSNPPAGESGANEGAGASETGDNTESGGGEEASSTTPADTAPPPPAPVRVVAPMPAGLGPDELTLWNSLTNDPLQFADTDQLILWEGTAAYEALNEFKQALSAQNPGIAFKDSFASIESSNWDDYFEIYEESSSYEDWKETSILSIKYAELLANRPQQVHVLYSVADGNHLPDLRFLSFAEMPIVTAPGSSIPQMIRWEASTYQQNIANANPNVIWTNGDAQLSTPMADITNDPQLSDESLTLGGLQQIEGGGPAQRYRRWLR</sequence>
<organism evidence="3 4">
    <name type="scientific">Mollisia scopiformis</name>
    <name type="common">Conifer needle endophyte fungus</name>
    <name type="synonym">Phialocephala scopiformis</name>
    <dbReference type="NCBI Taxonomy" id="149040"/>
    <lineage>
        <taxon>Eukaryota</taxon>
        <taxon>Fungi</taxon>
        <taxon>Dikarya</taxon>
        <taxon>Ascomycota</taxon>
        <taxon>Pezizomycotina</taxon>
        <taxon>Leotiomycetes</taxon>
        <taxon>Helotiales</taxon>
        <taxon>Mollisiaceae</taxon>
        <taxon>Mollisia</taxon>
    </lineage>
</organism>
<protein>
    <submittedName>
        <fullName evidence="3">Uncharacterized protein</fullName>
    </submittedName>
</protein>
<name>A0A194XUR8_MOLSC</name>
<dbReference type="KEGG" id="psco:LY89DRAFT_662733"/>
<keyword evidence="2" id="KW-0732">Signal</keyword>
<dbReference type="GeneID" id="28822392"/>
<dbReference type="RefSeq" id="XP_018078308.1">
    <property type="nucleotide sequence ID" value="XM_018212666.1"/>
</dbReference>
<dbReference type="EMBL" id="KQ947404">
    <property type="protein sequence ID" value="KUJ23953.1"/>
    <property type="molecule type" value="Genomic_DNA"/>
</dbReference>
<evidence type="ECO:0000256" key="2">
    <source>
        <dbReference type="SAM" id="SignalP"/>
    </source>
</evidence>
<keyword evidence="4" id="KW-1185">Reference proteome</keyword>
<proteinExistence type="predicted"/>
<evidence type="ECO:0000313" key="4">
    <source>
        <dbReference type="Proteomes" id="UP000070700"/>
    </source>
</evidence>
<feature type="compositionally biased region" description="Gly residues" evidence="1">
    <location>
        <begin position="71"/>
        <end position="87"/>
    </location>
</feature>
<feature type="compositionally biased region" description="Low complexity" evidence="1">
    <location>
        <begin position="95"/>
        <end position="108"/>
    </location>
</feature>
<feature type="region of interest" description="Disordered" evidence="1">
    <location>
        <begin position="70"/>
        <end position="144"/>
    </location>
</feature>
<feature type="chain" id="PRO_5008268631" evidence="2">
    <location>
        <begin position="22"/>
        <end position="352"/>
    </location>
</feature>
<reference evidence="3 4" key="1">
    <citation type="submission" date="2015-10" db="EMBL/GenBank/DDBJ databases">
        <title>Full genome of DAOMC 229536 Phialocephala scopiformis, a fungal endophyte of spruce producing the potent anti-insectan compound rugulosin.</title>
        <authorList>
            <consortium name="DOE Joint Genome Institute"/>
            <person name="Walker A.K."/>
            <person name="Frasz S.L."/>
            <person name="Seifert K.A."/>
            <person name="Miller J.D."/>
            <person name="Mondo S.J."/>
            <person name="Labutti K."/>
            <person name="Lipzen A."/>
            <person name="Dockter R."/>
            <person name="Kennedy M."/>
            <person name="Grigoriev I.V."/>
            <person name="Spatafora J.W."/>
        </authorList>
    </citation>
    <scope>NUCLEOTIDE SEQUENCE [LARGE SCALE GENOMIC DNA]</scope>
    <source>
        <strain evidence="3 4">CBS 120377</strain>
    </source>
</reference>
<dbReference type="InParanoid" id="A0A194XUR8"/>
<evidence type="ECO:0000313" key="3">
    <source>
        <dbReference type="EMBL" id="KUJ23953.1"/>
    </source>
</evidence>
<evidence type="ECO:0000256" key="1">
    <source>
        <dbReference type="SAM" id="MobiDB-lite"/>
    </source>
</evidence>
<dbReference type="AlphaFoldDB" id="A0A194XUR8"/>
<feature type="signal peptide" evidence="2">
    <location>
        <begin position="1"/>
        <end position="21"/>
    </location>
</feature>